<evidence type="ECO:0000256" key="11">
    <source>
        <dbReference type="ARBA" id="ARBA00023136"/>
    </source>
</evidence>
<feature type="transmembrane region" description="Helical" evidence="14">
    <location>
        <begin position="254"/>
        <end position="272"/>
    </location>
</feature>
<comment type="subcellular location">
    <subcellularLocation>
        <location evidence="1">Endoplasmic reticulum membrane</location>
        <topology evidence="1">Multi-pass membrane protein</topology>
    </subcellularLocation>
</comment>
<dbReference type="KEGG" id="cme:CYME_CMS117C"/>
<dbReference type="PANTHER" id="PTHR12989:SF10">
    <property type="entry name" value="DOL-P-GLC:GLC(2)MAN(9)GLCNAC(2)-PP-DOL ALPHA-1,2-GLUCOSYLTRANSFERASE-RELATED"/>
    <property type="match status" value="1"/>
</dbReference>
<reference evidence="15 16" key="1">
    <citation type="journal article" date="2004" name="Nature">
        <title>Genome sequence of the ultrasmall unicellular red alga Cyanidioschyzon merolae 10D.</title>
        <authorList>
            <person name="Matsuzaki M."/>
            <person name="Misumi O."/>
            <person name="Shin-i T."/>
            <person name="Maruyama S."/>
            <person name="Takahara M."/>
            <person name="Miyagishima S."/>
            <person name="Mori T."/>
            <person name="Nishida K."/>
            <person name="Yagisawa F."/>
            <person name="Nishida K."/>
            <person name="Yoshida Y."/>
            <person name="Nishimura Y."/>
            <person name="Nakao S."/>
            <person name="Kobayashi T."/>
            <person name="Momoyama Y."/>
            <person name="Higashiyama T."/>
            <person name="Minoda A."/>
            <person name="Sano M."/>
            <person name="Nomoto H."/>
            <person name="Oishi K."/>
            <person name="Hayashi H."/>
            <person name="Ohta F."/>
            <person name="Nishizaka S."/>
            <person name="Haga S."/>
            <person name="Miura S."/>
            <person name="Morishita T."/>
            <person name="Kabeya Y."/>
            <person name="Terasawa K."/>
            <person name="Suzuki Y."/>
            <person name="Ishii Y."/>
            <person name="Asakawa S."/>
            <person name="Takano H."/>
            <person name="Ohta N."/>
            <person name="Kuroiwa H."/>
            <person name="Tanaka K."/>
            <person name="Shimizu N."/>
            <person name="Sugano S."/>
            <person name="Sato N."/>
            <person name="Nozaki H."/>
            <person name="Ogasawara N."/>
            <person name="Kohara Y."/>
            <person name="Kuroiwa T."/>
        </authorList>
    </citation>
    <scope>NUCLEOTIDE SEQUENCE [LARGE SCALE GENOMIC DNA]</scope>
    <source>
        <strain evidence="15 16">10D</strain>
    </source>
</reference>
<dbReference type="eggNOG" id="KOG2642">
    <property type="taxonomic scope" value="Eukaryota"/>
</dbReference>
<keyword evidence="16" id="KW-1185">Reference proteome</keyword>
<name>M1VBM3_CYAM1</name>
<dbReference type="GO" id="GO:0006488">
    <property type="term" value="P:dolichol-linked oligosaccharide biosynthetic process"/>
    <property type="evidence" value="ECO:0007669"/>
    <property type="project" value="InterPro"/>
</dbReference>
<evidence type="ECO:0000256" key="7">
    <source>
        <dbReference type="ARBA" id="ARBA00022679"/>
    </source>
</evidence>
<dbReference type="GeneID" id="16997579"/>
<evidence type="ECO:0000256" key="4">
    <source>
        <dbReference type="ARBA" id="ARBA00011967"/>
    </source>
</evidence>
<dbReference type="Pfam" id="PF04922">
    <property type="entry name" value="DIE2_ALG10"/>
    <property type="match status" value="2"/>
</dbReference>
<keyword evidence="11 14" id="KW-0472">Membrane</keyword>
<comment type="similarity">
    <text evidence="3">Belongs to the ALG10 glucosyltransferase family.</text>
</comment>
<accession>M1VBM3</accession>
<feature type="transmembrane region" description="Helical" evidence="14">
    <location>
        <begin position="188"/>
        <end position="206"/>
    </location>
</feature>
<protein>
    <recommendedName>
        <fullName evidence="5">Dol-P-Glc:Glc(2)Man(9)GlcNAc(2)-PP-Dol alpha-1,2-glucosyltransferase</fullName>
        <ecNumber evidence="4">2.4.1.256</ecNumber>
    </recommendedName>
</protein>
<dbReference type="InterPro" id="IPR016900">
    <property type="entry name" value="Alg10"/>
</dbReference>
<evidence type="ECO:0000313" key="15">
    <source>
        <dbReference type="EMBL" id="BAM82749.1"/>
    </source>
</evidence>
<comment type="function">
    <text evidence="12">Dol-P-Glc:Glc(2)Man(9)GlcNAc(2)-PP-Dol alpha-1,2-glucosyltransferase that operates in the biosynthetic pathway of dolichol-linked oligosaccharides, the glycan precursors employed in protein asparagine (N)-glycosylation. The assembly of dolichol-linked oligosaccharides begins on the cytosolic side of the endoplasmic reticulum membrane and finishes in its lumen. The sequential addition of sugars to dolichol pyrophosphate produces dolichol-linked oligosaccharides containing fourteen sugars, including two GlcNAcs, nine mannoses and three glucoses. Once assembled, the oligosaccharide is transferred from the lipid to nascent proteins by oligosaccharyltransferases. In the lumen of the endoplasmic reticulum, adds the third and last glucose residue from dolichyl phosphate glucose (Dol-P-Glc) onto the lipid-linked oligosaccharide intermediate Glc(2)Man(9)GlcNAc(2)-PP-Dol to produce Glc(3)Man(9)GlcNAc(2)-PP-Dol.</text>
</comment>
<dbReference type="OrthoDB" id="4769at2759"/>
<feature type="transmembrane region" description="Helical" evidence="14">
    <location>
        <begin position="130"/>
        <end position="157"/>
    </location>
</feature>
<dbReference type="PANTHER" id="PTHR12989">
    <property type="entry name" value="ALPHA-1,2-GLUCOSYLTRANSFERASE ALG10"/>
    <property type="match status" value="1"/>
</dbReference>
<dbReference type="OMA" id="FPINWNT"/>
<dbReference type="STRING" id="280699.M1VBM3"/>
<dbReference type="Gramene" id="CMS117CT">
    <property type="protein sequence ID" value="CMS117CT"/>
    <property type="gene ID" value="CMS117C"/>
</dbReference>
<evidence type="ECO:0000256" key="2">
    <source>
        <dbReference type="ARBA" id="ARBA00004922"/>
    </source>
</evidence>
<keyword evidence="7" id="KW-0808">Transferase</keyword>
<dbReference type="EC" id="2.4.1.256" evidence="4"/>
<evidence type="ECO:0000256" key="10">
    <source>
        <dbReference type="ARBA" id="ARBA00022989"/>
    </source>
</evidence>
<dbReference type="Proteomes" id="UP000007014">
    <property type="component" value="Chromosome 19"/>
</dbReference>
<evidence type="ECO:0000256" key="12">
    <source>
        <dbReference type="ARBA" id="ARBA00044727"/>
    </source>
</evidence>
<reference evidence="15 16" key="2">
    <citation type="journal article" date="2007" name="BMC Biol.">
        <title>A 100%-complete sequence reveals unusually simple genomic features in the hot-spring red alga Cyanidioschyzon merolae.</title>
        <authorList>
            <person name="Nozaki H."/>
            <person name="Takano H."/>
            <person name="Misumi O."/>
            <person name="Terasawa K."/>
            <person name="Matsuzaki M."/>
            <person name="Maruyama S."/>
            <person name="Nishida K."/>
            <person name="Yagisawa F."/>
            <person name="Yoshida Y."/>
            <person name="Fujiwara T."/>
            <person name="Takio S."/>
            <person name="Tamura K."/>
            <person name="Chung S.J."/>
            <person name="Nakamura S."/>
            <person name="Kuroiwa H."/>
            <person name="Tanaka K."/>
            <person name="Sato N."/>
            <person name="Kuroiwa T."/>
        </authorList>
    </citation>
    <scope>NUCLEOTIDE SEQUENCE [LARGE SCALE GENOMIC DNA]</scope>
    <source>
        <strain evidence="15 16">10D</strain>
    </source>
</reference>
<evidence type="ECO:0000256" key="9">
    <source>
        <dbReference type="ARBA" id="ARBA00022824"/>
    </source>
</evidence>
<feature type="transmembrane region" description="Helical" evidence="14">
    <location>
        <begin position="413"/>
        <end position="431"/>
    </location>
</feature>
<keyword evidence="9" id="KW-0256">Endoplasmic reticulum</keyword>
<dbReference type="RefSeq" id="XP_005538785.1">
    <property type="nucleotide sequence ID" value="XM_005538728.1"/>
</dbReference>
<evidence type="ECO:0000256" key="5">
    <source>
        <dbReference type="ARBA" id="ARBA00018512"/>
    </source>
</evidence>
<keyword evidence="6" id="KW-0328">Glycosyltransferase</keyword>
<comment type="catalytic activity">
    <reaction evidence="13">
        <text>an alpha-D-Glc-(1-&gt;3)-alpha-D-Glc-(1-&gt;3)-alpha-D-Man-(1-&gt;2)-alpha-D-Man-(1-&gt;2)-alpha-D-Man-(1-&gt;3)-[alpha-D-Man-(1-&gt;2)-alpha-D-Man-(1-&gt;3)-[alpha-D-Man-(1-&gt;2)-alpha-D-Man-(1-&gt;6)]-alpha-D-Man-(1-&gt;6)]-beta-D-Man-(1-&gt;4)-beta-D-GlcNAc-(1-&gt;4)-alpha-D-GlcNAc-diphospho-di-trans,poly-cis-dolichol + a di-trans,poly-cis-dolichyl beta-D-glucosyl phosphate = a alpha-D-Glc-(1-&gt;2)-alpha-D-Glc-(1-&gt;3)-alpha-D-Glc-(1-&gt;3)-alpha-D-Man-(1-&gt;2)-alpha-D-Man-(1-&gt;2)-alpha-D-Man-(1-&gt;3)-[alpha-D-Man-(1-&gt;2)-alpha-D-Man-(1-&gt;3)-[alpha-D-Man-(1-&gt;2)-alpha-D-Man-(1-&gt;6)]-alpha-D-Man-(1-&gt;6)]-beta-D-Man-(1-&gt;4)-beta-D-GlcNAc-(1-&gt;4)-alpha-D-GlcNAc-diphospho-di-trans,poly-cis-dolichol + a di-trans,poly-cis-dolichyl phosphate + H(+)</text>
        <dbReference type="Rhea" id="RHEA:29543"/>
        <dbReference type="Rhea" id="RHEA-COMP:19498"/>
        <dbReference type="Rhea" id="RHEA-COMP:19502"/>
        <dbReference type="Rhea" id="RHEA-COMP:19512"/>
        <dbReference type="Rhea" id="RHEA-COMP:19522"/>
        <dbReference type="ChEBI" id="CHEBI:15378"/>
        <dbReference type="ChEBI" id="CHEBI:57525"/>
        <dbReference type="ChEBI" id="CHEBI:57683"/>
        <dbReference type="ChEBI" id="CHEBI:132522"/>
        <dbReference type="ChEBI" id="CHEBI:132523"/>
        <dbReference type="EC" id="2.4.1.256"/>
    </reaction>
    <physiologicalReaction direction="left-to-right" evidence="13">
        <dbReference type="Rhea" id="RHEA:29544"/>
    </physiologicalReaction>
</comment>
<feature type="transmembrane region" description="Helical" evidence="14">
    <location>
        <begin position="14"/>
        <end position="33"/>
    </location>
</feature>
<organism evidence="15 16">
    <name type="scientific">Cyanidioschyzon merolae (strain NIES-3377 / 10D)</name>
    <name type="common">Unicellular red alga</name>
    <dbReference type="NCBI Taxonomy" id="280699"/>
    <lineage>
        <taxon>Eukaryota</taxon>
        <taxon>Rhodophyta</taxon>
        <taxon>Bangiophyceae</taxon>
        <taxon>Cyanidiales</taxon>
        <taxon>Cyanidiaceae</taxon>
        <taxon>Cyanidioschyzon</taxon>
    </lineage>
</organism>
<evidence type="ECO:0000256" key="1">
    <source>
        <dbReference type="ARBA" id="ARBA00004477"/>
    </source>
</evidence>
<comment type="pathway">
    <text evidence="2">Protein modification; protein glycosylation.</text>
</comment>
<dbReference type="HOGENOM" id="CLU_017053_1_0_1"/>
<evidence type="ECO:0000256" key="14">
    <source>
        <dbReference type="SAM" id="Phobius"/>
    </source>
</evidence>
<evidence type="ECO:0000256" key="3">
    <source>
        <dbReference type="ARBA" id="ARBA00010600"/>
    </source>
</evidence>
<sequence length="453" mass="51701">MPRPERELARKRRFLPWVGFVVLLLLAQVWLQARQPLPYMDELYHIPAANAVCCRVVSVACEQNKLSVEWGRITTPPGAYYFGCPLCLLWRVWRYATCPPWLWRLAVGTIPLALATRELMLFPGMSAEEAITLATFLPLFFSSLLCYTDTLAFMLYVRAWRQQRGQHPTSPLQSAVFGMLASLTRQSYIVWHTFLGLTALGAAASTTAQLEIIFAHGTAGLAYVAFFVWHVLIKGGSIYLGDAERHGLSTHWSNCLYFVTTWFILAGGWRALFLQSAGNSSVGKYLAVRAEAIRQSWRRFICLTTVAAIAVRRGTCIHPFVLADNRHYVFYFFRYFIIPGNLRRYTLVPLYAVSMACWLSHLRSTGRMERLLLFSATALTLVPSRLVEPRYFIPPVVATELLAAQRQRRTLSTIRMILNLLLAFVCLWFFLERPFERTPDLHISDPSPGRFMP</sequence>
<evidence type="ECO:0000256" key="6">
    <source>
        <dbReference type="ARBA" id="ARBA00022676"/>
    </source>
</evidence>
<keyword evidence="10 14" id="KW-1133">Transmembrane helix</keyword>
<proteinExistence type="inferred from homology"/>
<evidence type="ECO:0000256" key="8">
    <source>
        <dbReference type="ARBA" id="ARBA00022692"/>
    </source>
</evidence>
<dbReference type="AlphaFoldDB" id="M1VBM3"/>
<dbReference type="EMBL" id="AP006501">
    <property type="protein sequence ID" value="BAM82749.1"/>
    <property type="molecule type" value="Genomic_DNA"/>
</dbReference>
<keyword evidence="8 14" id="KW-0812">Transmembrane</keyword>
<gene>
    <name evidence="15" type="ORF">CYME_CMS117C</name>
</gene>
<evidence type="ECO:0000256" key="13">
    <source>
        <dbReference type="ARBA" id="ARBA00048064"/>
    </source>
</evidence>
<dbReference type="GO" id="GO:0106073">
    <property type="term" value="F:dolichyl pyrophosphate Glc2Man9GlcNAc2 alpha-1,2-glucosyltransferase activity"/>
    <property type="evidence" value="ECO:0007669"/>
    <property type="project" value="UniProtKB-EC"/>
</dbReference>
<dbReference type="GO" id="GO:0005789">
    <property type="term" value="C:endoplasmic reticulum membrane"/>
    <property type="evidence" value="ECO:0007669"/>
    <property type="project" value="UniProtKB-SubCell"/>
</dbReference>
<evidence type="ECO:0000313" key="16">
    <source>
        <dbReference type="Proteomes" id="UP000007014"/>
    </source>
</evidence>
<feature type="transmembrane region" description="Helical" evidence="14">
    <location>
        <begin position="342"/>
        <end position="359"/>
    </location>
</feature>
<feature type="transmembrane region" description="Helical" evidence="14">
    <location>
        <begin position="212"/>
        <end position="233"/>
    </location>
</feature>